<sequence length="355" mass="40154">MYHAKNGFVHTAVQAYSGHHRLVIRPDDVWNAIISQLSFYVNKNAEQLRDLFVAHEGKKELRIIMPAWTVETIDYGDFALQMSKLLEENILDPELRGWIQQEFTTTTSTDRIISSVVFMSTMKKYFDYSAQTKCGLPSVTLLGEKEDWEKIYSALHKLDEFGSDTQTWRAMLQPVLRHFILTFDKPKSPEVNTFWQRICHRRAGSGFDYCTGWLSAFCYFGKNGACVLRGANGFDDWEFKFDQNDSRKKNAQNASQTGELSPVDLAELKWGRGILELDGVKYHKVDFADITPGYVEVPVKAVQLTATGEVVYEATMVAGSIGMKIESSGEATEDGGIGSDTLVPSMGWWIYSQTN</sequence>
<keyword evidence="2" id="KW-1185">Reference proteome</keyword>
<dbReference type="PANTHER" id="PTHR31252:SF11">
    <property type="entry name" value="DUF4419 DOMAIN-CONTAINING PROTEIN"/>
    <property type="match status" value="1"/>
</dbReference>
<dbReference type="InterPro" id="IPR025533">
    <property type="entry name" value="DUF4419"/>
</dbReference>
<evidence type="ECO:0008006" key="3">
    <source>
        <dbReference type="Google" id="ProtNLM"/>
    </source>
</evidence>
<dbReference type="Pfam" id="PF14388">
    <property type="entry name" value="DUF4419"/>
    <property type="match status" value="1"/>
</dbReference>
<dbReference type="EMBL" id="KV745255">
    <property type="protein sequence ID" value="OCK75976.1"/>
    <property type="molecule type" value="Genomic_DNA"/>
</dbReference>
<reference evidence="1 2" key="1">
    <citation type="journal article" date="2016" name="Nat. Commun.">
        <title>Ectomycorrhizal ecology is imprinted in the genome of the dominant symbiotic fungus Cenococcum geophilum.</title>
        <authorList>
            <consortium name="DOE Joint Genome Institute"/>
            <person name="Peter M."/>
            <person name="Kohler A."/>
            <person name="Ohm R.A."/>
            <person name="Kuo A."/>
            <person name="Krutzmann J."/>
            <person name="Morin E."/>
            <person name="Arend M."/>
            <person name="Barry K.W."/>
            <person name="Binder M."/>
            <person name="Choi C."/>
            <person name="Clum A."/>
            <person name="Copeland A."/>
            <person name="Grisel N."/>
            <person name="Haridas S."/>
            <person name="Kipfer T."/>
            <person name="LaButti K."/>
            <person name="Lindquist E."/>
            <person name="Lipzen A."/>
            <person name="Maire R."/>
            <person name="Meier B."/>
            <person name="Mihaltcheva S."/>
            <person name="Molinier V."/>
            <person name="Murat C."/>
            <person name="Poggeler S."/>
            <person name="Quandt C.A."/>
            <person name="Sperisen C."/>
            <person name="Tritt A."/>
            <person name="Tisserant E."/>
            <person name="Crous P.W."/>
            <person name="Henrissat B."/>
            <person name="Nehls U."/>
            <person name="Egli S."/>
            <person name="Spatafora J.W."/>
            <person name="Grigoriev I.V."/>
            <person name="Martin F.M."/>
        </authorList>
    </citation>
    <scope>NUCLEOTIDE SEQUENCE [LARGE SCALE GENOMIC DNA]</scope>
    <source>
        <strain evidence="1 2">CBS 459.81</strain>
    </source>
</reference>
<name>A0A8E2E238_9PEZI</name>
<accession>A0A8E2E238</accession>
<protein>
    <recommendedName>
        <fullName evidence="3">DUF4419 domain-containing protein</fullName>
    </recommendedName>
</protein>
<dbReference type="PANTHER" id="PTHR31252">
    <property type="entry name" value="DUF4419 DOMAIN-CONTAINING PROTEIN"/>
    <property type="match status" value="1"/>
</dbReference>
<evidence type="ECO:0000313" key="1">
    <source>
        <dbReference type="EMBL" id="OCK75976.1"/>
    </source>
</evidence>
<evidence type="ECO:0000313" key="2">
    <source>
        <dbReference type="Proteomes" id="UP000250266"/>
    </source>
</evidence>
<dbReference type="Proteomes" id="UP000250266">
    <property type="component" value="Unassembled WGS sequence"/>
</dbReference>
<dbReference type="AlphaFoldDB" id="A0A8E2E238"/>
<proteinExistence type="predicted"/>
<gene>
    <name evidence="1" type="ORF">K432DRAFT_361193</name>
</gene>
<organism evidence="1 2">
    <name type="scientific">Lepidopterella palustris CBS 459.81</name>
    <dbReference type="NCBI Taxonomy" id="1314670"/>
    <lineage>
        <taxon>Eukaryota</taxon>
        <taxon>Fungi</taxon>
        <taxon>Dikarya</taxon>
        <taxon>Ascomycota</taxon>
        <taxon>Pezizomycotina</taxon>
        <taxon>Dothideomycetes</taxon>
        <taxon>Pleosporomycetidae</taxon>
        <taxon>Mytilinidiales</taxon>
        <taxon>Argynnaceae</taxon>
        <taxon>Lepidopterella</taxon>
    </lineage>
</organism>
<dbReference type="OrthoDB" id="9978173at2759"/>